<dbReference type="GO" id="GO:0005262">
    <property type="term" value="F:calcium channel activity"/>
    <property type="evidence" value="ECO:0007669"/>
    <property type="project" value="TreeGrafter"/>
</dbReference>
<comment type="caution">
    <text evidence="13">The sequence shown here is derived from an EMBL/GenBank/DDBJ whole genome shotgun (WGS) entry which is preliminary data.</text>
</comment>
<feature type="compositionally biased region" description="Polar residues" evidence="10">
    <location>
        <begin position="1"/>
        <end position="27"/>
    </location>
</feature>
<dbReference type="STRING" id="429701.A0A2G9GEY8"/>
<keyword evidence="4" id="KW-0109">Calcium transport</keyword>
<dbReference type="GO" id="GO:0051560">
    <property type="term" value="P:mitochondrial calcium ion homeostasis"/>
    <property type="evidence" value="ECO:0007669"/>
    <property type="project" value="InterPro"/>
</dbReference>
<reference evidence="14" key="1">
    <citation type="journal article" date="2018" name="Gigascience">
        <title>Genome assembly of the Pink Ipe (Handroanthus impetiginosus, Bignoniaceae), a highly valued, ecologically keystone Neotropical timber forest tree.</title>
        <authorList>
            <person name="Silva-Junior O.B."/>
            <person name="Grattapaglia D."/>
            <person name="Novaes E."/>
            <person name="Collevatti R.G."/>
        </authorList>
    </citation>
    <scope>NUCLEOTIDE SEQUENCE [LARGE SCALE GENOMIC DNA]</scope>
    <source>
        <strain evidence="14">cv. UFG-1</strain>
    </source>
</reference>
<evidence type="ECO:0000256" key="2">
    <source>
        <dbReference type="ARBA" id="ARBA00005653"/>
    </source>
</evidence>
<keyword evidence="3" id="KW-0813">Transport</keyword>
<keyword evidence="6" id="KW-0106">Calcium</keyword>
<evidence type="ECO:0000256" key="8">
    <source>
        <dbReference type="ARBA" id="ARBA00023065"/>
    </source>
</evidence>
<protein>
    <recommendedName>
        <fullName evidence="12">Calcium uniporter protein C-terminal domain-containing protein</fullName>
    </recommendedName>
</protein>
<keyword evidence="7 11" id="KW-1133">Transmembrane helix</keyword>
<feature type="domain" description="Calcium uniporter protein C-terminal" evidence="12">
    <location>
        <begin position="159"/>
        <end position="289"/>
    </location>
</feature>
<dbReference type="PANTHER" id="PTHR13462:SF17">
    <property type="entry name" value="CALCIUM UNIPORTER PROTEIN 4, MITOCHONDRIAL"/>
    <property type="match status" value="1"/>
</dbReference>
<keyword evidence="5 11" id="KW-0812">Transmembrane</keyword>
<evidence type="ECO:0000256" key="11">
    <source>
        <dbReference type="SAM" id="Phobius"/>
    </source>
</evidence>
<dbReference type="GO" id="GO:0015292">
    <property type="term" value="F:uniporter activity"/>
    <property type="evidence" value="ECO:0007669"/>
    <property type="project" value="TreeGrafter"/>
</dbReference>
<dbReference type="Pfam" id="PF04678">
    <property type="entry name" value="MCU"/>
    <property type="match status" value="1"/>
</dbReference>
<evidence type="ECO:0000256" key="4">
    <source>
        <dbReference type="ARBA" id="ARBA00022568"/>
    </source>
</evidence>
<dbReference type="GO" id="GO:0036444">
    <property type="term" value="P:calcium import into the mitochondrion"/>
    <property type="evidence" value="ECO:0007669"/>
    <property type="project" value="TreeGrafter"/>
</dbReference>
<keyword evidence="14" id="KW-1185">Reference proteome</keyword>
<comment type="similarity">
    <text evidence="2">Belongs to the MCU (TC 1.A.77) family.</text>
</comment>
<comment type="subcellular location">
    <subcellularLocation>
        <location evidence="1">Membrane</location>
        <topology evidence="1">Multi-pass membrane protein</topology>
    </subcellularLocation>
</comment>
<organism evidence="13 14">
    <name type="scientific">Handroanthus impetiginosus</name>
    <dbReference type="NCBI Taxonomy" id="429701"/>
    <lineage>
        <taxon>Eukaryota</taxon>
        <taxon>Viridiplantae</taxon>
        <taxon>Streptophyta</taxon>
        <taxon>Embryophyta</taxon>
        <taxon>Tracheophyta</taxon>
        <taxon>Spermatophyta</taxon>
        <taxon>Magnoliopsida</taxon>
        <taxon>eudicotyledons</taxon>
        <taxon>Gunneridae</taxon>
        <taxon>Pentapetalae</taxon>
        <taxon>asterids</taxon>
        <taxon>lamiids</taxon>
        <taxon>Lamiales</taxon>
        <taxon>Bignoniaceae</taxon>
        <taxon>Crescentiina</taxon>
        <taxon>Tabebuia alliance</taxon>
        <taxon>Handroanthus</taxon>
    </lineage>
</organism>
<evidence type="ECO:0000256" key="10">
    <source>
        <dbReference type="SAM" id="MobiDB-lite"/>
    </source>
</evidence>
<evidence type="ECO:0000313" key="14">
    <source>
        <dbReference type="Proteomes" id="UP000231279"/>
    </source>
</evidence>
<dbReference type="OrthoDB" id="278338at2759"/>
<sequence length="290" mass="33046">MALRRSLSQRLFTAPNRDSSSPITTNLEHAHIPPSSTAAPPDAVEPHFNRQFLTSPGFLRRFLQHRVTNNSLLPSFTLKLREKLNSLNPSRDHRLRLAGLNSPPPTAEERFNVSTADAKKVLRFIQLEKVRESVRNIPASTIHYGEFVRICCDACGNRDVGSEFAKTLDQSGDVIVLGDVVFLHPDQVAKSMENLMSQSIAMPNDPRRQELAHLETEKALIDQKAQSQVRRELYFGLGFLALQTVAFMRLTFWELSWDVMEPICFFVTSFQYVLAYVFFLRTYKEPTFDG</sequence>
<dbReference type="PANTHER" id="PTHR13462">
    <property type="entry name" value="CALCIUM UNIPORTER PROTEIN, MITOCHONDRIAL"/>
    <property type="match status" value="1"/>
</dbReference>
<evidence type="ECO:0000256" key="6">
    <source>
        <dbReference type="ARBA" id="ARBA00022837"/>
    </source>
</evidence>
<gene>
    <name evidence="13" type="ORF">CDL12_23715</name>
</gene>
<evidence type="ECO:0000256" key="9">
    <source>
        <dbReference type="ARBA" id="ARBA00023136"/>
    </source>
</evidence>
<feature type="transmembrane region" description="Helical" evidence="11">
    <location>
        <begin position="259"/>
        <end position="279"/>
    </location>
</feature>
<accession>A0A2G9GEY8</accession>
<evidence type="ECO:0000256" key="3">
    <source>
        <dbReference type="ARBA" id="ARBA00022448"/>
    </source>
</evidence>
<evidence type="ECO:0000259" key="12">
    <source>
        <dbReference type="Pfam" id="PF04678"/>
    </source>
</evidence>
<evidence type="ECO:0000256" key="1">
    <source>
        <dbReference type="ARBA" id="ARBA00004141"/>
    </source>
</evidence>
<keyword evidence="8" id="KW-0406">Ion transport</keyword>
<proteinExistence type="inferred from homology"/>
<feature type="transmembrane region" description="Helical" evidence="11">
    <location>
        <begin position="233"/>
        <end position="253"/>
    </location>
</feature>
<dbReference type="InterPro" id="IPR006769">
    <property type="entry name" value="MCU_C"/>
</dbReference>
<keyword evidence="9 11" id="KW-0472">Membrane</keyword>
<feature type="region of interest" description="Disordered" evidence="10">
    <location>
        <begin position="1"/>
        <end position="40"/>
    </location>
</feature>
<dbReference type="EMBL" id="NKXS01005406">
    <property type="protein sequence ID" value="PIN03755.1"/>
    <property type="molecule type" value="Genomic_DNA"/>
</dbReference>
<dbReference type="Proteomes" id="UP000231279">
    <property type="component" value="Unassembled WGS sequence"/>
</dbReference>
<dbReference type="GO" id="GO:1990246">
    <property type="term" value="C:uniplex complex"/>
    <property type="evidence" value="ECO:0007669"/>
    <property type="project" value="TreeGrafter"/>
</dbReference>
<dbReference type="AlphaFoldDB" id="A0A2G9GEY8"/>
<evidence type="ECO:0000256" key="5">
    <source>
        <dbReference type="ARBA" id="ARBA00022692"/>
    </source>
</evidence>
<name>A0A2G9GEY8_9LAMI</name>
<dbReference type="InterPro" id="IPR039055">
    <property type="entry name" value="MCU_fam"/>
</dbReference>
<evidence type="ECO:0000256" key="7">
    <source>
        <dbReference type="ARBA" id="ARBA00022989"/>
    </source>
</evidence>
<evidence type="ECO:0000313" key="13">
    <source>
        <dbReference type="EMBL" id="PIN03755.1"/>
    </source>
</evidence>